<proteinExistence type="inferred from homology"/>
<dbReference type="PANTHER" id="PTHR31123">
    <property type="entry name" value="ACCUMULATION OF DYADS PROTEIN 2-RELATED"/>
    <property type="match status" value="1"/>
</dbReference>
<evidence type="ECO:0000256" key="4">
    <source>
        <dbReference type="ARBA" id="ARBA00022989"/>
    </source>
</evidence>
<evidence type="ECO:0000256" key="6">
    <source>
        <dbReference type="SAM" id="Phobius"/>
    </source>
</evidence>
<dbReference type="Proteomes" id="UP000226192">
    <property type="component" value="Unassembled WGS sequence"/>
</dbReference>
<reference evidence="7 8" key="1">
    <citation type="submission" date="2017-06" db="EMBL/GenBank/DDBJ databases">
        <title>Ant-infecting Ophiocordyceps genomes reveal a high diversity of potential behavioral manipulation genes and a possible major role for enterotoxins.</title>
        <authorList>
            <person name="De Bekker C."/>
            <person name="Evans H.C."/>
            <person name="Brachmann A."/>
            <person name="Hughes D.P."/>
        </authorList>
    </citation>
    <scope>NUCLEOTIDE SEQUENCE [LARGE SCALE GENOMIC DNA]</scope>
    <source>
        <strain evidence="7 8">Map64</strain>
    </source>
</reference>
<name>A0A2C5Y7G9_9HYPO</name>
<protein>
    <recommendedName>
        <fullName evidence="9">Gpr1 family protein</fullName>
    </recommendedName>
</protein>
<dbReference type="InterPro" id="IPR000791">
    <property type="entry name" value="Gpr1/Fun34/SatP-like"/>
</dbReference>
<dbReference type="InterPro" id="IPR051633">
    <property type="entry name" value="AceTr"/>
</dbReference>
<comment type="caution">
    <text evidence="7">The sequence shown here is derived from an EMBL/GenBank/DDBJ whole genome shotgun (WGS) entry which is preliminary data.</text>
</comment>
<dbReference type="Pfam" id="PF01184">
    <property type="entry name" value="Gpr1_Fun34_YaaH"/>
    <property type="match status" value="1"/>
</dbReference>
<dbReference type="STRING" id="1399860.A0A2C5Y7G9"/>
<accession>A0A2C5Y7G9</accession>
<feature type="transmembrane region" description="Helical" evidence="6">
    <location>
        <begin position="173"/>
        <end position="195"/>
    </location>
</feature>
<keyword evidence="5 6" id="KW-0472">Membrane</keyword>
<feature type="transmembrane region" description="Helical" evidence="6">
    <location>
        <begin position="42"/>
        <end position="63"/>
    </location>
</feature>
<keyword evidence="8" id="KW-1185">Reference proteome</keyword>
<comment type="similarity">
    <text evidence="2">Belongs to the acetate uptake transporter (AceTr) (TC 2.A.96) family.</text>
</comment>
<gene>
    <name evidence="7" type="ORF">CDD81_6622</name>
</gene>
<evidence type="ECO:0000256" key="1">
    <source>
        <dbReference type="ARBA" id="ARBA00004141"/>
    </source>
</evidence>
<dbReference type="PANTHER" id="PTHR31123:SF1">
    <property type="entry name" value="ACCUMULATION OF DYADS PROTEIN 2-RELATED"/>
    <property type="match status" value="1"/>
</dbReference>
<evidence type="ECO:0000313" key="7">
    <source>
        <dbReference type="EMBL" id="PHH62904.1"/>
    </source>
</evidence>
<dbReference type="EMBL" id="NJET01000061">
    <property type="protein sequence ID" value="PHH62904.1"/>
    <property type="molecule type" value="Genomic_DNA"/>
</dbReference>
<dbReference type="NCBIfam" id="NF038013">
    <property type="entry name" value="AceTr_1"/>
    <property type="match status" value="1"/>
</dbReference>
<comment type="subcellular location">
    <subcellularLocation>
        <location evidence="1">Membrane</location>
        <topology evidence="1">Multi-pass membrane protein</topology>
    </subcellularLocation>
</comment>
<evidence type="ECO:0000256" key="2">
    <source>
        <dbReference type="ARBA" id="ARBA00005587"/>
    </source>
</evidence>
<dbReference type="GO" id="GO:0015123">
    <property type="term" value="F:acetate transmembrane transporter activity"/>
    <property type="evidence" value="ECO:0007669"/>
    <property type="project" value="TreeGrafter"/>
</dbReference>
<feature type="transmembrane region" description="Helical" evidence="6">
    <location>
        <begin position="114"/>
        <end position="133"/>
    </location>
</feature>
<keyword evidence="3 6" id="KW-0812">Transmembrane</keyword>
<dbReference type="GO" id="GO:0005886">
    <property type="term" value="C:plasma membrane"/>
    <property type="evidence" value="ECO:0007669"/>
    <property type="project" value="TreeGrafter"/>
</dbReference>
<organism evidence="7 8">
    <name type="scientific">Ophiocordyceps australis</name>
    <dbReference type="NCBI Taxonomy" id="1399860"/>
    <lineage>
        <taxon>Eukaryota</taxon>
        <taxon>Fungi</taxon>
        <taxon>Dikarya</taxon>
        <taxon>Ascomycota</taxon>
        <taxon>Pezizomycotina</taxon>
        <taxon>Sordariomycetes</taxon>
        <taxon>Hypocreomycetidae</taxon>
        <taxon>Hypocreales</taxon>
        <taxon>Ophiocordycipitaceae</taxon>
        <taxon>Ophiocordyceps</taxon>
    </lineage>
</organism>
<dbReference type="OrthoDB" id="3648309at2759"/>
<feature type="transmembrane region" description="Helical" evidence="6">
    <location>
        <begin position="145"/>
        <end position="166"/>
    </location>
</feature>
<evidence type="ECO:0008006" key="9">
    <source>
        <dbReference type="Google" id="ProtNLM"/>
    </source>
</evidence>
<dbReference type="AlphaFoldDB" id="A0A2C5Y7G9"/>
<keyword evidence="4 6" id="KW-1133">Transmembrane helix</keyword>
<evidence type="ECO:0000256" key="3">
    <source>
        <dbReference type="ARBA" id="ARBA00022692"/>
    </source>
</evidence>
<evidence type="ECO:0000256" key="5">
    <source>
        <dbReference type="ARBA" id="ARBA00023136"/>
    </source>
</evidence>
<feature type="transmembrane region" description="Helical" evidence="6">
    <location>
        <begin position="83"/>
        <end position="102"/>
    </location>
</feature>
<evidence type="ECO:0000313" key="8">
    <source>
        <dbReference type="Proteomes" id="UP000226192"/>
    </source>
</evidence>
<sequence length="257" mass="27754">MPPQHDGDDVYIEGQQQMTESFHPKPHQATISQVTNPQFFKIANPGPLGLISFALTTFTLGLYQCGAGLPNSNPFGDVGPNQAVFGLAVFLGGTAQFVAGIMEFRVGNTFGTTVHCCYGAFWLSFAMFLVPSLGIREAYKGDEHAFSFAVGIYLILWAFLTLIFFVGALRTNLTILLVFGFLFLAFFFLSLAQFLSSSNHTAAVRVNRAGGVFSCLAAMGAFYAGSSGVMTEDTTWVTLPLGEFAFNPQPRKGPHSA</sequence>